<dbReference type="AlphaFoldDB" id="A0A7X0JAT4"/>
<reference evidence="7 8" key="1">
    <citation type="submission" date="2020-08" db="EMBL/GenBank/DDBJ databases">
        <title>Genomic Encyclopedia of Type Strains, Phase IV (KMG-V): Genome sequencing to study the core and pangenomes of soil and plant-associated prokaryotes.</title>
        <authorList>
            <person name="Whitman W."/>
        </authorList>
    </citation>
    <scope>NUCLEOTIDE SEQUENCE [LARGE SCALE GENOMIC DNA]</scope>
    <source>
        <strain evidence="7 8">M2T3</strain>
    </source>
</reference>
<accession>A0A7X0JAT4</accession>
<comment type="subcellular location">
    <subcellularLocation>
        <location evidence="1">Membrane</location>
        <topology evidence="1">Multi-pass membrane protein</topology>
    </subcellularLocation>
</comment>
<comment type="caution">
    <text evidence="7">The sequence shown here is derived from an EMBL/GenBank/DDBJ whole genome shotgun (WGS) entry which is preliminary data.</text>
</comment>
<dbReference type="RefSeq" id="WP_184629218.1">
    <property type="nucleotide sequence ID" value="NZ_JACHCC010000018.1"/>
</dbReference>
<keyword evidence="2 5" id="KW-0812">Transmembrane</keyword>
<feature type="transmembrane region" description="Helical" evidence="5">
    <location>
        <begin position="129"/>
        <end position="150"/>
    </location>
</feature>
<protein>
    <submittedName>
        <fullName evidence="7">Uncharacterized membrane protein YgaE (UPF0421/DUF939 family)</fullName>
    </submittedName>
</protein>
<dbReference type="Proteomes" id="UP000521017">
    <property type="component" value="Unassembled WGS sequence"/>
</dbReference>
<dbReference type="InterPro" id="IPR049453">
    <property type="entry name" value="Memb_transporter_dom"/>
</dbReference>
<dbReference type="GO" id="GO:0016020">
    <property type="term" value="C:membrane"/>
    <property type="evidence" value="ECO:0007669"/>
    <property type="project" value="UniProtKB-SubCell"/>
</dbReference>
<evidence type="ECO:0000256" key="3">
    <source>
        <dbReference type="ARBA" id="ARBA00022989"/>
    </source>
</evidence>
<proteinExistence type="predicted"/>
<evidence type="ECO:0000259" key="6">
    <source>
        <dbReference type="Pfam" id="PF13515"/>
    </source>
</evidence>
<feature type="domain" description="Integral membrane bound transporter" evidence="6">
    <location>
        <begin position="35"/>
        <end position="145"/>
    </location>
</feature>
<keyword evidence="3 5" id="KW-1133">Transmembrane helix</keyword>
<evidence type="ECO:0000256" key="5">
    <source>
        <dbReference type="SAM" id="Phobius"/>
    </source>
</evidence>
<keyword evidence="4 5" id="KW-0472">Membrane</keyword>
<evidence type="ECO:0000313" key="7">
    <source>
        <dbReference type="EMBL" id="MBB6502976.1"/>
    </source>
</evidence>
<evidence type="ECO:0000313" key="8">
    <source>
        <dbReference type="Proteomes" id="UP000521017"/>
    </source>
</evidence>
<evidence type="ECO:0000256" key="4">
    <source>
        <dbReference type="ARBA" id="ARBA00023136"/>
    </source>
</evidence>
<gene>
    <name evidence="7" type="ORF">HDF25_005162</name>
</gene>
<organism evidence="7 8">
    <name type="scientific">Pedobacter cryoconitis</name>
    <dbReference type="NCBI Taxonomy" id="188932"/>
    <lineage>
        <taxon>Bacteria</taxon>
        <taxon>Pseudomonadati</taxon>
        <taxon>Bacteroidota</taxon>
        <taxon>Sphingobacteriia</taxon>
        <taxon>Sphingobacteriales</taxon>
        <taxon>Sphingobacteriaceae</taxon>
        <taxon>Pedobacter</taxon>
    </lineage>
</organism>
<sequence length="160" mass="17728">MLNSFVPSSTMFQYMLKCLIGAAICYGLYVGIPQYPFYWSLVSLVVVITPEHKNDLAYDRMKANVLGSVTGLALYFIPVNNLLLILAGIILVIYLGTVLNLQNAIRTALAALVIVLIQEETVKDWTVAFERVVCVITGCLIALLITIVFSKLKWKGLLTK</sequence>
<evidence type="ECO:0000256" key="1">
    <source>
        <dbReference type="ARBA" id="ARBA00004141"/>
    </source>
</evidence>
<dbReference type="Pfam" id="PF13515">
    <property type="entry name" value="FUSC_2"/>
    <property type="match status" value="1"/>
</dbReference>
<evidence type="ECO:0000256" key="2">
    <source>
        <dbReference type="ARBA" id="ARBA00022692"/>
    </source>
</evidence>
<feature type="transmembrane region" description="Helical" evidence="5">
    <location>
        <begin position="72"/>
        <end position="95"/>
    </location>
</feature>
<dbReference type="EMBL" id="JACHCC010000018">
    <property type="protein sequence ID" value="MBB6502976.1"/>
    <property type="molecule type" value="Genomic_DNA"/>
</dbReference>
<feature type="transmembrane region" description="Helical" evidence="5">
    <location>
        <begin position="12"/>
        <end position="29"/>
    </location>
</feature>
<name>A0A7X0JAT4_9SPHI</name>